<name>A0A2T0SAM6_9ACTN</name>
<dbReference type="AlphaFoldDB" id="A0A2T0SAM6"/>
<evidence type="ECO:0000313" key="1">
    <source>
        <dbReference type="EMBL" id="PRY30477.1"/>
    </source>
</evidence>
<reference evidence="1 2" key="1">
    <citation type="submission" date="2018-03" db="EMBL/GenBank/DDBJ databases">
        <title>Genomic Encyclopedia of Archaeal and Bacterial Type Strains, Phase II (KMG-II): from individual species to whole genera.</title>
        <authorList>
            <person name="Goeker M."/>
        </authorList>
    </citation>
    <scope>NUCLEOTIDE SEQUENCE [LARGE SCALE GENOMIC DNA]</scope>
    <source>
        <strain evidence="1 2">DSM 45348</strain>
    </source>
</reference>
<comment type="caution">
    <text evidence="1">The sequence shown here is derived from an EMBL/GenBank/DDBJ whole genome shotgun (WGS) entry which is preliminary data.</text>
</comment>
<keyword evidence="2" id="KW-1185">Reference proteome</keyword>
<sequence length="67" mass="7319">MTHVLERPRTTAYAPPVLQPLGTLRSLTRGAGPHGEPVVMQTVAIPPFAPAPDAYRRPTLRPARLPR</sequence>
<accession>A0A2T0SAM6</accession>
<gene>
    <name evidence="1" type="ORF">CLV70_10429</name>
</gene>
<dbReference type="EMBL" id="PVZG01000004">
    <property type="protein sequence ID" value="PRY30477.1"/>
    <property type="molecule type" value="Genomic_DNA"/>
</dbReference>
<protein>
    <submittedName>
        <fullName evidence="1">Uncharacterized protein</fullName>
    </submittedName>
</protein>
<dbReference type="Proteomes" id="UP000239209">
    <property type="component" value="Unassembled WGS sequence"/>
</dbReference>
<dbReference type="RefSeq" id="WP_158277736.1">
    <property type="nucleotide sequence ID" value="NZ_PVZG01000004.1"/>
</dbReference>
<proteinExistence type="predicted"/>
<evidence type="ECO:0000313" key="2">
    <source>
        <dbReference type="Proteomes" id="UP000239209"/>
    </source>
</evidence>
<organism evidence="1 2">
    <name type="scientific">Pseudosporangium ferrugineum</name>
    <dbReference type="NCBI Taxonomy" id="439699"/>
    <lineage>
        <taxon>Bacteria</taxon>
        <taxon>Bacillati</taxon>
        <taxon>Actinomycetota</taxon>
        <taxon>Actinomycetes</taxon>
        <taxon>Micromonosporales</taxon>
        <taxon>Micromonosporaceae</taxon>
        <taxon>Pseudosporangium</taxon>
    </lineage>
</organism>